<organism evidence="3 4">
    <name type="scientific">Penicillium roqueforti (strain FM164)</name>
    <dbReference type="NCBI Taxonomy" id="1365484"/>
    <lineage>
        <taxon>Eukaryota</taxon>
        <taxon>Fungi</taxon>
        <taxon>Dikarya</taxon>
        <taxon>Ascomycota</taxon>
        <taxon>Pezizomycotina</taxon>
        <taxon>Eurotiomycetes</taxon>
        <taxon>Eurotiomycetidae</taxon>
        <taxon>Eurotiales</taxon>
        <taxon>Aspergillaceae</taxon>
        <taxon>Penicillium</taxon>
    </lineage>
</organism>
<reference evidence="3" key="1">
    <citation type="journal article" date="2014" name="Nat. Commun.">
        <title>Multiple recent horizontal transfers of a large genomic region in cheese making fungi.</title>
        <authorList>
            <person name="Cheeseman K."/>
            <person name="Ropars J."/>
            <person name="Renault P."/>
            <person name="Dupont J."/>
            <person name="Gouzy J."/>
            <person name="Branca A."/>
            <person name="Abraham A.L."/>
            <person name="Ceppi M."/>
            <person name="Conseiller E."/>
            <person name="Debuchy R."/>
            <person name="Malagnac F."/>
            <person name="Goarin A."/>
            <person name="Silar P."/>
            <person name="Lacoste S."/>
            <person name="Sallet E."/>
            <person name="Bensimon A."/>
            <person name="Giraud T."/>
            <person name="Brygoo Y."/>
        </authorList>
    </citation>
    <scope>NUCLEOTIDE SEQUENCE [LARGE SCALE GENOMIC DNA]</scope>
    <source>
        <strain evidence="3">FM164</strain>
    </source>
</reference>
<dbReference type="EMBL" id="HG792016">
    <property type="protein sequence ID" value="CDM31729.1"/>
    <property type="molecule type" value="Genomic_DNA"/>
</dbReference>
<dbReference type="OrthoDB" id="1100386at2759"/>
<evidence type="ECO:0000256" key="1">
    <source>
        <dbReference type="SAM" id="MobiDB-lite"/>
    </source>
</evidence>
<name>W6QC45_PENRF</name>
<feature type="region of interest" description="Disordered" evidence="1">
    <location>
        <begin position="79"/>
        <end position="109"/>
    </location>
</feature>
<gene>
    <name evidence="3" type="ORF">PROQFM164_S02g001880</name>
</gene>
<keyword evidence="2" id="KW-0472">Membrane</keyword>
<sequence length="165" mass="18083">MESNANQCRCPERYPQPWKAPLISLIGLAFVVLGLILVVRFHGQRALENYQRNYFEQKDEELGLKSLCLSLARTALSLQPGTAQSPATGEVDAGEQEAEEKKPTPPRLIVPYDNCASDDLPLVQNADSESVEFAVPPQKCRPAPQPGDVGTIPDIFHALKDKGSD</sequence>
<proteinExistence type="predicted"/>
<evidence type="ECO:0000313" key="3">
    <source>
        <dbReference type="EMBL" id="CDM31729.1"/>
    </source>
</evidence>
<protein>
    <submittedName>
        <fullName evidence="3">Genomic scaffold, ProqFM164S02</fullName>
    </submittedName>
</protein>
<feature type="transmembrane region" description="Helical" evidence="2">
    <location>
        <begin position="20"/>
        <end position="39"/>
    </location>
</feature>
<dbReference type="Proteomes" id="UP000030686">
    <property type="component" value="Unassembled WGS sequence"/>
</dbReference>
<keyword evidence="2" id="KW-0812">Transmembrane</keyword>
<evidence type="ECO:0000256" key="2">
    <source>
        <dbReference type="SAM" id="Phobius"/>
    </source>
</evidence>
<keyword evidence="4" id="KW-1185">Reference proteome</keyword>
<keyword evidence="2" id="KW-1133">Transmembrane helix</keyword>
<dbReference type="AlphaFoldDB" id="W6QC45"/>
<accession>W6QC45</accession>
<evidence type="ECO:0000313" key="4">
    <source>
        <dbReference type="Proteomes" id="UP000030686"/>
    </source>
</evidence>